<feature type="non-terminal residue" evidence="4">
    <location>
        <position position="1"/>
    </location>
</feature>
<evidence type="ECO:0000259" key="3">
    <source>
        <dbReference type="PROSITE" id="PS50853"/>
    </source>
</evidence>
<dbReference type="EMBL" id="JAAWVN010026524">
    <property type="protein sequence ID" value="MBN3294410.1"/>
    <property type="molecule type" value="Genomic_DNA"/>
</dbReference>
<protein>
    <submittedName>
        <fullName evidence="4">UROL1 protein</fullName>
    </submittedName>
</protein>
<feature type="non-terminal residue" evidence="4">
    <location>
        <position position="337"/>
    </location>
</feature>
<dbReference type="InterPro" id="IPR003961">
    <property type="entry name" value="FN3_dom"/>
</dbReference>
<sequence length="337" mass="36552">MNATMMNVSTSLLFSLMNSTKYVIDNSSTGVIDINECETNNHTCSPHAVCENTAGGYNCSYPSPVNDLLIHNVTSCSFFATWSSKFLLNYTVKLLTSEQEVLSFDTDKQEWLVTGLKPGALYVLRVVSKVCALEGQVTESTVRTALTSEFATVSHTRQTATSASTAAFSQRSTTSTISPEIQKTSPLSVTCMSQNISVAVTKAFLNQKAISESSLYLGIPQCNVSSSNDTHVMLTTAKGICGTNTTYNCGLRATRSSEGGTMKSKSSEPLYRAVHETGDPLSATESTVAFIILGVLLSVFLLAMISVFLCQCRKRIGHYNFNMKPGEKNFNFHAFAE</sequence>
<keyword evidence="2" id="KW-1133">Transmembrane helix</keyword>
<evidence type="ECO:0000313" key="4">
    <source>
        <dbReference type="EMBL" id="MBN3294410.1"/>
    </source>
</evidence>
<accession>A0ABS2Z5U8</accession>
<dbReference type="InterPro" id="IPR013783">
    <property type="entry name" value="Ig-like_fold"/>
</dbReference>
<dbReference type="InterPro" id="IPR036116">
    <property type="entry name" value="FN3_sf"/>
</dbReference>
<reference evidence="4" key="1">
    <citation type="journal article" date="2021" name="Cell">
        <title>Tracing the genetic footprints of vertebrate landing in non-teleost ray-finned fishes.</title>
        <authorList>
            <person name="Bi X."/>
            <person name="Wang K."/>
            <person name="Yang L."/>
            <person name="Pan H."/>
            <person name="Jiang H."/>
            <person name="Wei Q."/>
            <person name="Fang M."/>
            <person name="Yu H."/>
            <person name="Zhu C."/>
            <person name="Cai Y."/>
            <person name="He Y."/>
            <person name="Gan X."/>
            <person name="Zeng H."/>
            <person name="Yu D."/>
            <person name="Zhu Y."/>
            <person name="Jiang H."/>
            <person name="Qiu Q."/>
            <person name="Yang H."/>
            <person name="Zhang Y.E."/>
            <person name="Wang W."/>
            <person name="Zhu M."/>
            <person name="He S."/>
            <person name="Zhang G."/>
        </authorList>
    </citation>
    <scope>NUCLEOTIDE SEQUENCE</scope>
    <source>
        <strain evidence="4">Bchr_001</strain>
    </source>
</reference>
<dbReference type="Gene3D" id="2.60.40.10">
    <property type="entry name" value="Immunoglobulins"/>
    <property type="match status" value="1"/>
</dbReference>
<keyword evidence="5" id="KW-1185">Reference proteome</keyword>
<dbReference type="PROSITE" id="PS01187">
    <property type="entry name" value="EGF_CA"/>
    <property type="match status" value="1"/>
</dbReference>
<evidence type="ECO:0000313" key="5">
    <source>
        <dbReference type="Proteomes" id="UP001166052"/>
    </source>
</evidence>
<dbReference type="Gene3D" id="2.60.40.3210">
    <property type="entry name" value="Zona pellucida, ZP-N domain"/>
    <property type="match status" value="1"/>
</dbReference>
<evidence type="ECO:0000256" key="2">
    <source>
        <dbReference type="SAM" id="Phobius"/>
    </source>
</evidence>
<keyword evidence="2" id="KW-0472">Membrane</keyword>
<gene>
    <name evidence="4" type="primary">Umodl1</name>
    <name evidence="4" type="ORF">GTO92_0021834</name>
</gene>
<dbReference type="SUPFAM" id="SSF49265">
    <property type="entry name" value="Fibronectin type III"/>
    <property type="match status" value="1"/>
</dbReference>
<name>A0ABS2Z5U8_POLSE</name>
<dbReference type="Proteomes" id="UP001166052">
    <property type="component" value="Unassembled WGS sequence"/>
</dbReference>
<feature type="domain" description="Fibronectin type-III" evidence="3">
    <location>
        <begin position="64"/>
        <end position="150"/>
    </location>
</feature>
<dbReference type="CDD" id="cd00054">
    <property type="entry name" value="EGF_CA"/>
    <property type="match status" value="1"/>
</dbReference>
<keyword evidence="1" id="KW-1015">Disulfide bond</keyword>
<dbReference type="InterPro" id="IPR018097">
    <property type="entry name" value="EGF_Ca-bd_CS"/>
</dbReference>
<comment type="caution">
    <text evidence="4">The sequence shown here is derived from an EMBL/GenBank/DDBJ whole genome shotgun (WGS) entry which is preliminary data.</text>
</comment>
<dbReference type="PROSITE" id="PS50853">
    <property type="entry name" value="FN3"/>
    <property type="match status" value="1"/>
</dbReference>
<evidence type="ECO:0000256" key="1">
    <source>
        <dbReference type="ARBA" id="ARBA00023157"/>
    </source>
</evidence>
<proteinExistence type="predicted"/>
<feature type="transmembrane region" description="Helical" evidence="2">
    <location>
        <begin position="288"/>
        <end position="310"/>
    </location>
</feature>
<keyword evidence="2" id="KW-0812">Transmembrane</keyword>
<dbReference type="SUPFAM" id="SSF57196">
    <property type="entry name" value="EGF/Laminin"/>
    <property type="match status" value="1"/>
</dbReference>
<dbReference type="Pfam" id="PF07645">
    <property type="entry name" value="EGF_CA"/>
    <property type="match status" value="1"/>
</dbReference>
<dbReference type="Gene3D" id="2.10.25.10">
    <property type="entry name" value="Laminin"/>
    <property type="match status" value="1"/>
</dbReference>
<dbReference type="InterPro" id="IPR049883">
    <property type="entry name" value="NOTCH1_EGF-like"/>
</dbReference>
<dbReference type="CDD" id="cd00063">
    <property type="entry name" value="FN3"/>
    <property type="match status" value="1"/>
</dbReference>
<organism evidence="4 5">
    <name type="scientific">Polypterus senegalus</name>
    <name type="common">Senegal bichir</name>
    <dbReference type="NCBI Taxonomy" id="55291"/>
    <lineage>
        <taxon>Eukaryota</taxon>
        <taxon>Metazoa</taxon>
        <taxon>Chordata</taxon>
        <taxon>Craniata</taxon>
        <taxon>Vertebrata</taxon>
        <taxon>Euteleostomi</taxon>
        <taxon>Actinopterygii</taxon>
        <taxon>Polypteriformes</taxon>
        <taxon>Polypteridae</taxon>
        <taxon>Polypterus</taxon>
    </lineage>
</organism>